<proteinExistence type="inferred from homology"/>
<reference evidence="5" key="1">
    <citation type="submission" date="2015-05" db="EMBL/GenBank/DDBJ databases">
        <authorList>
            <person name="Wang D.B."/>
            <person name="Wang M."/>
        </authorList>
    </citation>
    <scope>NUCLEOTIDE SEQUENCE [LARGE SCALE GENOMIC DNA]</scope>
    <source>
        <strain evidence="5">M72</strain>
    </source>
</reference>
<feature type="domain" description="LD-carboxypeptidase C-terminal" evidence="4">
    <location>
        <begin position="206"/>
        <end position="327"/>
    </location>
</feature>
<dbReference type="EMBL" id="WNAL01000004">
    <property type="protein sequence ID" value="MTR80722.1"/>
    <property type="molecule type" value="Genomic_DNA"/>
</dbReference>
<evidence type="ECO:0000313" key="5">
    <source>
        <dbReference type="EMBL" id="CRL40328.1"/>
    </source>
</evidence>
<dbReference type="Proteomes" id="UP000049979">
    <property type="component" value="Unassembled WGS sequence"/>
</dbReference>
<dbReference type="PANTHER" id="PTHR30237">
    <property type="entry name" value="MURAMOYLTETRAPEPTIDE CARBOXYPEPTIDASE"/>
    <property type="match status" value="1"/>
</dbReference>
<dbReference type="SUPFAM" id="SSF141986">
    <property type="entry name" value="LD-carboxypeptidase A C-terminal domain-like"/>
    <property type="match status" value="1"/>
</dbReference>
<evidence type="ECO:0000256" key="2">
    <source>
        <dbReference type="ARBA" id="ARBA00022801"/>
    </source>
</evidence>
<dbReference type="InterPro" id="IPR027461">
    <property type="entry name" value="Carboxypeptidase_A_C_sf"/>
</dbReference>
<sequence>MRFPEFLKEHGTIGFVAPSFGCATEPYYTAFAHARERFGQMGYHTQMGPNCLVDKGIGISNDPALCGKELNESYCGTENDVIISCGGGELMCEVVPYIDFAGIAQAKPKWYMGFSDNTNFTFLSATIADTAAIYGPCAAAFGMEPWHPAVQDALDLLCGKITRVHNYDLWEKESVKDEEHPLAPYHVTEPVELKVFPQGAENVTMEGRLIGGCMDCLVNLLGTRFDHVKEFQERYKEDGFLWFLEACDLHVMSIRRAIWQMKEAGWFSHVKGFLIGRPVCFGEEAFGIDHYRAVTDLLAEYQVPVIMDLDIGHMAPMMPVVTGAMAKAHVQGNTFVLDYEWR</sequence>
<reference evidence="7" key="2">
    <citation type="submission" date="2015-05" db="EMBL/GenBank/DDBJ databases">
        <authorList>
            <consortium name="Pathogen Informatics"/>
        </authorList>
    </citation>
    <scope>NUCLEOTIDE SEQUENCE [LARGE SCALE GENOMIC DNA]</scope>
    <source>
        <strain evidence="7">M72</strain>
    </source>
</reference>
<dbReference type="OrthoDB" id="9807329at2"/>
<dbReference type="InterPro" id="IPR040921">
    <property type="entry name" value="Peptidase_S66C"/>
</dbReference>
<name>A0A0M6WSB7_9FIRM</name>
<keyword evidence="2" id="KW-0378">Hydrolase</keyword>
<comment type="similarity">
    <text evidence="1">Belongs to the peptidase S66 family.</text>
</comment>
<dbReference type="RefSeq" id="WP_055068220.1">
    <property type="nucleotide sequence ID" value="NZ_CP173697.1"/>
</dbReference>
<keyword evidence="7" id="KW-1185">Reference proteome</keyword>
<dbReference type="GeneID" id="99747546"/>
<evidence type="ECO:0000259" key="3">
    <source>
        <dbReference type="Pfam" id="PF02016"/>
    </source>
</evidence>
<dbReference type="AlphaFoldDB" id="A0A0M6WSB7"/>
<dbReference type="Pfam" id="PF02016">
    <property type="entry name" value="Peptidase_S66"/>
    <property type="match status" value="1"/>
</dbReference>
<gene>
    <name evidence="6" type="ORF">GMD30_03145</name>
    <name evidence="5" type="ORF">M72_09131</name>
</gene>
<dbReference type="InterPro" id="IPR040449">
    <property type="entry name" value="Peptidase_S66_N"/>
</dbReference>
<keyword evidence="5" id="KW-0645">Protease</keyword>
<evidence type="ECO:0000313" key="8">
    <source>
        <dbReference type="Proteomes" id="UP000446657"/>
    </source>
</evidence>
<evidence type="ECO:0000313" key="7">
    <source>
        <dbReference type="Proteomes" id="UP000049979"/>
    </source>
</evidence>
<reference evidence="6 8" key="3">
    <citation type="journal article" date="2019" name="Nat. Med.">
        <title>A library of human gut bacterial isolates paired with longitudinal multiomics data enables mechanistic microbiome research.</title>
        <authorList>
            <person name="Poyet M."/>
            <person name="Groussin M."/>
            <person name="Gibbons S.M."/>
            <person name="Avila-Pacheco J."/>
            <person name="Jiang X."/>
            <person name="Kearney S.M."/>
            <person name="Perrotta A.R."/>
            <person name="Berdy B."/>
            <person name="Zhao S."/>
            <person name="Lieberman T.D."/>
            <person name="Swanson P.K."/>
            <person name="Smith M."/>
            <person name="Roesemann S."/>
            <person name="Alexander J.E."/>
            <person name="Rich S.A."/>
            <person name="Livny J."/>
            <person name="Vlamakis H."/>
            <person name="Clish C."/>
            <person name="Bullock K."/>
            <person name="Deik A."/>
            <person name="Scott J."/>
            <person name="Pierce K.A."/>
            <person name="Xavier R.J."/>
            <person name="Alm E.J."/>
        </authorList>
    </citation>
    <scope>NUCLEOTIDE SEQUENCE [LARGE SCALE GENOMIC DNA]</scope>
    <source>
        <strain evidence="6 8">BIOML-A1</strain>
    </source>
</reference>
<dbReference type="SUPFAM" id="SSF52317">
    <property type="entry name" value="Class I glutamine amidotransferase-like"/>
    <property type="match status" value="1"/>
</dbReference>
<evidence type="ECO:0000313" key="6">
    <source>
        <dbReference type="EMBL" id="MTR80722.1"/>
    </source>
</evidence>
<dbReference type="EMBL" id="CVRR01000033">
    <property type="protein sequence ID" value="CRL40328.1"/>
    <property type="molecule type" value="Genomic_DNA"/>
</dbReference>
<dbReference type="STRING" id="301302.ERS852420_02122"/>
<dbReference type="InterPro" id="IPR027478">
    <property type="entry name" value="LdcA_N"/>
</dbReference>
<evidence type="ECO:0000256" key="1">
    <source>
        <dbReference type="ARBA" id="ARBA00010233"/>
    </source>
</evidence>
<dbReference type="Gene3D" id="3.50.30.60">
    <property type="entry name" value="LD-carboxypeptidase A C-terminal domain-like"/>
    <property type="match status" value="1"/>
</dbReference>
<keyword evidence="5" id="KW-0121">Carboxypeptidase</keyword>
<dbReference type="InterPro" id="IPR003507">
    <property type="entry name" value="S66_fam"/>
</dbReference>
<dbReference type="Proteomes" id="UP000446657">
    <property type="component" value="Unassembled WGS sequence"/>
</dbReference>
<organism evidence="5 7">
    <name type="scientific">Roseburia faecis</name>
    <dbReference type="NCBI Taxonomy" id="301302"/>
    <lineage>
        <taxon>Bacteria</taxon>
        <taxon>Bacillati</taxon>
        <taxon>Bacillota</taxon>
        <taxon>Clostridia</taxon>
        <taxon>Lachnospirales</taxon>
        <taxon>Lachnospiraceae</taxon>
        <taxon>Roseburia</taxon>
    </lineage>
</organism>
<dbReference type="Gene3D" id="3.40.50.10740">
    <property type="entry name" value="Class I glutamine amidotransferase-like"/>
    <property type="match status" value="1"/>
</dbReference>
<accession>A0A0M6WSB7</accession>
<protein>
    <submittedName>
        <fullName evidence="6">LD-carboxypeptidase</fullName>
    </submittedName>
    <submittedName>
        <fullName evidence="5">Muramoyltetrapeptide carboxypeptidase</fullName>
    </submittedName>
</protein>
<dbReference type="InterPro" id="IPR029062">
    <property type="entry name" value="Class_I_gatase-like"/>
</dbReference>
<dbReference type="CDD" id="cd07062">
    <property type="entry name" value="Peptidase_S66_mccF_like"/>
    <property type="match status" value="1"/>
</dbReference>
<dbReference type="GO" id="GO:0004180">
    <property type="term" value="F:carboxypeptidase activity"/>
    <property type="evidence" value="ECO:0007669"/>
    <property type="project" value="UniProtKB-KW"/>
</dbReference>
<feature type="domain" description="LD-carboxypeptidase N-terminal" evidence="3">
    <location>
        <begin position="13"/>
        <end position="135"/>
    </location>
</feature>
<evidence type="ECO:0000259" key="4">
    <source>
        <dbReference type="Pfam" id="PF17676"/>
    </source>
</evidence>
<dbReference type="Pfam" id="PF17676">
    <property type="entry name" value="Peptidase_S66C"/>
    <property type="match status" value="1"/>
</dbReference>